<dbReference type="Gene3D" id="2.40.50.140">
    <property type="entry name" value="Nucleic acid-binding proteins"/>
    <property type="match status" value="2"/>
</dbReference>
<protein>
    <submittedName>
        <fullName evidence="3">Cold shock-like protein CspJ</fullName>
    </submittedName>
</protein>
<evidence type="ECO:0000256" key="1">
    <source>
        <dbReference type="SAM" id="MobiDB-lite"/>
    </source>
</evidence>
<dbReference type="PANTHER" id="PTHR11544">
    <property type="entry name" value="COLD SHOCK DOMAIN CONTAINING PROTEINS"/>
    <property type="match status" value="1"/>
</dbReference>
<sequence length="243" mass="25023">MGKGKDFRQPRRRGGFDDDVPSPFEMRSERPQRSFGAPSFDQAPMAGPVVDAKVSWFNPEKGFGFTALSDGSGDAFLHIGALQAVGRETVSPGATLKVQVAQGAKGKQVVKIIDVDESTAVEPARGPRPGGFGAGAPRSGGFGGGGGGGYGGGGGGFGGGAPRAPRRTVDLSSATHLDGTVKWFNPEKGFGFVAGEDGGKDVFIHISVLQSAGLAHLDDGQRVSMKIVETPKGREAVAIEIED</sequence>
<accession>A0A1E3H1I4</accession>
<dbReference type="SMART" id="SM00357">
    <property type="entry name" value="CSP"/>
    <property type="match status" value="2"/>
</dbReference>
<feature type="region of interest" description="Disordered" evidence="1">
    <location>
        <begin position="121"/>
        <end position="147"/>
    </location>
</feature>
<dbReference type="OrthoDB" id="9791685at2"/>
<gene>
    <name evidence="3" type="primary">cspJ</name>
    <name evidence="3" type="ORF">A6302_03289</name>
</gene>
<dbReference type="GO" id="GO:0005829">
    <property type="term" value="C:cytosol"/>
    <property type="evidence" value="ECO:0007669"/>
    <property type="project" value="UniProtKB-ARBA"/>
</dbReference>
<dbReference type="PROSITE" id="PS51857">
    <property type="entry name" value="CSD_2"/>
    <property type="match status" value="2"/>
</dbReference>
<dbReference type="AlphaFoldDB" id="A0A1E3H1I4"/>
<dbReference type="InterPro" id="IPR002059">
    <property type="entry name" value="CSP_DNA-bd"/>
</dbReference>
<dbReference type="GO" id="GO:0003676">
    <property type="term" value="F:nucleic acid binding"/>
    <property type="evidence" value="ECO:0007669"/>
    <property type="project" value="InterPro"/>
</dbReference>
<dbReference type="InterPro" id="IPR050181">
    <property type="entry name" value="Cold_shock_domain"/>
</dbReference>
<dbReference type="Proteomes" id="UP000094622">
    <property type="component" value="Unassembled WGS sequence"/>
</dbReference>
<organism evidence="3 4">
    <name type="scientific">Methylobrevis pamukkalensis</name>
    <dbReference type="NCBI Taxonomy" id="1439726"/>
    <lineage>
        <taxon>Bacteria</taxon>
        <taxon>Pseudomonadati</taxon>
        <taxon>Pseudomonadota</taxon>
        <taxon>Alphaproteobacteria</taxon>
        <taxon>Hyphomicrobiales</taxon>
        <taxon>Pleomorphomonadaceae</taxon>
        <taxon>Methylobrevis</taxon>
    </lineage>
</organism>
<dbReference type="CDD" id="cd04458">
    <property type="entry name" value="CSP_CDS"/>
    <property type="match status" value="2"/>
</dbReference>
<dbReference type="SUPFAM" id="SSF50249">
    <property type="entry name" value="Nucleic acid-binding proteins"/>
    <property type="match status" value="2"/>
</dbReference>
<feature type="domain" description="CSD" evidence="2">
    <location>
        <begin position="176"/>
        <end position="243"/>
    </location>
</feature>
<feature type="compositionally biased region" description="Gly residues" evidence="1">
    <location>
        <begin position="128"/>
        <end position="147"/>
    </location>
</feature>
<dbReference type="EMBL" id="MCRJ01000092">
    <property type="protein sequence ID" value="ODN69421.1"/>
    <property type="molecule type" value="Genomic_DNA"/>
</dbReference>
<dbReference type="InterPro" id="IPR012340">
    <property type="entry name" value="NA-bd_OB-fold"/>
</dbReference>
<evidence type="ECO:0000259" key="2">
    <source>
        <dbReference type="PROSITE" id="PS51857"/>
    </source>
</evidence>
<dbReference type="PRINTS" id="PR00050">
    <property type="entry name" value="COLDSHOCK"/>
</dbReference>
<proteinExistence type="predicted"/>
<keyword evidence="4" id="KW-1185">Reference proteome</keyword>
<dbReference type="Pfam" id="PF00313">
    <property type="entry name" value="CSD"/>
    <property type="match status" value="2"/>
</dbReference>
<comment type="caution">
    <text evidence="3">The sequence shown here is derived from an EMBL/GenBank/DDBJ whole genome shotgun (WGS) entry which is preliminary data.</text>
</comment>
<feature type="region of interest" description="Disordered" evidence="1">
    <location>
        <begin position="1"/>
        <end position="42"/>
    </location>
</feature>
<dbReference type="InterPro" id="IPR011129">
    <property type="entry name" value="CSD"/>
</dbReference>
<name>A0A1E3H1I4_9HYPH</name>
<evidence type="ECO:0000313" key="3">
    <source>
        <dbReference type="EMBL" id="ODN69421.1"/>
    </source>
</evidence>
<feature type="domain" description="CSD" evidence="2">
    <location>
        <begin position="49"/>
        <end position="114"/>
    </location>
</feature>
<evidence type="ECO:0000313" key="4">
    <source>
        <dbReference type="Proteomes" id="UP000094622"/>
    </source>
</evidence>
<reference evidence="3 4" key="1">
    <citation type="submission" date="2016-07" db="EMBL/GenBank/DDBJ databases">
        <title>Draft Genome Sequence of Methylobrevis pamukkalensis PK2.</title>
        <authorList>
            <person name="Vasilenko O.V."/>
            <person name="Doronina N.V."/>
            <person name="Shmareva M.N."/>
            <person name="Tarlachkov S.V."/>
            <person name="Mustakhimov I."/>
            <person name="Trotsenko Y.A."/>
        </authorList>
    </citation>
    <scope>NUCLEOTIDE SEQUENCE [LARGE SCALE GENOMIC DNA]</scope>
    <source>
        <strain evidence="3 4">PK2</strain>
    </source>
</reference>